<comment type="caution">
    <text evidence="3">The sequence shown here is derived from an EMBL/GenBank/DDBJ whole genome shotgun (WGS) entry which is preliminary data.</text>
</comment>
<evidence type="ECO:0000259" key="2">
    <source>
        <dbReference type="Pfam" id="PF16501"/>
    </source>
</evidence>
<dbReference type="AlphaFoldDB" id="A0ABD6EV67"/>
<dbReference type="PANTHER" id="PTHR31434">
    <property type="entry name" value="S PHASE CYCLIN A-ASSOCIATED PROTEIN IN THE ENDOPLASMIC RETICULUM"/>
    <property type="match status" value="1"/>
</dbReference>
<dbReference type="EMBL" id="JBGFUD010005590">
    <property type="protein sequence ID" value="MFH4980467.1"/>
    <property type="molecule type" value="Genomic_DNA"/>
</dbReference>
<name>A0ABD6EV67_9BILA</name>
<feature type="domain" description="S phase cyclin A-associated protein in the endoplasmic reticulum N-terminal" evidence="2">
    <location>
        <begin position="54"/>
        <end position="139"/>
    </location>
</feature>
<evidence type="ECO:0000313" key="4">
    <source>
        <dbReference type="Proteomes" id="UP001608902"/>
    </source>
</evidence>
<sequence>MCDLVWSPNVPPKTKKCSQKTQMDRLIEKNAIFILLRAMSMHGMSCGHVRSRKNGKRKRAKQWTYYIETLKRTIDCLYEICRAEHCIIGCKEVLMYLTNSVRDFESLIDTINVEISWEKTEKPHSVAWEIRKTTMSPRQIVSNNEEKSHGDSLINMLNFSPVVLCEVVRNAEQQLNASSVSGNTPDAVDKTEVNKENVLEKVECNKENVLDNVDQSKSDDLQDEGWHLVESRHRKRGSSGRSNTSSHSDREDREAPGLHVSSELSQPRKTHMNVYERLTSGVLRPPNPTARQVLSSFSNGGRLTCPRSAMDLPQTKASMAKMAYSRQLLWQKNQTLLEEKLQERRRRDFQFSRKNGGSAPLVSSINFADPVAVTRSAQAFKEKRQKERRLRSAERKSGKSSTSNTTPSLNSIEESVAENEDEAVDNQTEVPVDMSKSDITICDERLQLNLLLHSFNLLVSY</sequence>
<dbReference type="InterPro" id="IPR032446">
    <property type="entry name" value="SCAPER_N"/>
</dbReference>
<feature type="compositionally biased region" description="Basic and acidic residues" evidence="1">
    <location>
        <begin position="380"/>
        <end position="397"/>
    </location>
</feature>
<feature type="region of interest" description="Disordered" evidence="1">
    <location>
        <begin position="379"/>
        <end position="431"/>
    </location>
</feature>
<feature type="compositionally biased region" description="Basic and acidic residues" evidence="1">
    <location>
        <begin position="247"/>
        <end position="256"/>
    </location>
</feature>
<accession>A0ABD6EV67</accession>
<evidence type="ECO:0000313" key="3">
    <source>
        <dbReference type="EMBL" id="MFH4980467.1"/>
    </source>
</evidence>
<organism evidence="3 4">
    <name type="scientific">Gnathostoma spinigerum</name>
    <dbReference type="NCBI Taxonomy" id="75299"/>
    <lineage>
        <taxon>Eukaryota</taxon>
        <taxon>Metazoa</taxon>
        <taxon>Ecdysozoa</taxon>
        <taxon>Nematoda</taxon>
        <taxon>Chromadorea</taxon>
        <taxon>Rhabditida</taxon>
        <taxon>Spirurina</taxon>
        <taxon>Gnathostomatomorpha</taxon>
        <taxon>Gnathostomatoidea</taxon>
        <taxon>Gnathostomatidae</taxon>
        <taxon>Gnathostoma</taxon>
    </lineage>
</organism>
<reference evidence="3 4" key="1">
    <citation type="submission" date="2024-08" db="EMBL/GenBank/DDBJ databases">
        <title>Gnathostoma spinigerum genome.</title>
        <authorList>
            <person name="Gonzalez-Bertolin B."/>
            <person name="Monzon S."/>
            <person name="Zaballos A."/>
            <person name="Jimenez P."/>
            <person name="Dekumyoy P."/>
            <person name="Varona S."/>
            <person name="Cuesta I."/>
            <person name="Sumanam S."/>
            <person name="Adisakwattana P."/>
            <person name="Gasser R.B."/>
            <person name="Hernandez-Gonzalez A."/>
            <person name="Young N.D."/>
            <person name="Perteguer M.J."/>
        </authorList>
    </citation>
    <scope>NUCLEOTIDE SEQUENCE [LARGE SCALE GENOMIC DNA]</scope>
    <source>
        <strain evidence="3">AL3</strain>
        <tissue evidence="3">Liver</tissue>
    </source>
</reference>
<evidence type="ECO:0000256" key="1">
    <source>
        <dbReference type="SAM" id="MobiDB-lite"/>
    </source>
</evidence>
<dbReference type="PANTHER" id="PTHR31434:SF2">
    <property type="entry name" value="S PHASE CYCLIN A-ASSOCIATED PROTEIN IN THE ENDOPLASMIC RETICULUM"/>
    <property type="match status" value="1"/>
</dbReference>
<feature type="region of interest" description="Disordered" evidence="1">
    <location>
        <begin position="230"/>
        <end position="270"/>
    </location>
</feature>
<proteinExistence type="predicted"/>
<feature type="compositionally biased region" description="Low complexity" evidence="1">
    <location>
        <begin position="400"/>
        <end position="411"/>
    </location>
</feature>
<protein>
    <recommendedName>
        <fullName evidence="2">S phase cyclin A-associated protein in the endoplasmic reticulum N-terminal domain-containing protein</fullName>
    </recommendedName>
</protein>
<gene>
    <name evidence="3" type="ORF">AB6A40_007176</name>
</gene>
<feature type="compositionally biased region" description="Acidic residues" evidence="1">
    <location>
        <begin position="415"/>
        <end position="424"/>
    </location>
</feature>
<dbReference type="Pfam" id="PF16501">
    <property type="entry name" value="SCAPER_N"/>
    <property type="match status" value="1"/>
</dbReference>
<keyword evidence="4" id="KW-1185">Reference proteome</keyword>
<dbReference type="Proteomes" id="UP001608902">
    <property type="component" value="Unassembled WGS sequence"/>
</dbReference>